<proteinExistence type="predicted"/>
<dbReference type="GO" id="GO:0005615">
    <property type="term" value="C:extracellular space"/>
    <property type="evidence" value="ECO:0000318"/>
    <property type="project" value="GO_Central"/>
</dbReference>
<dbReference type="PROSITE" id="PS51406">
    <property type="entry name" value="FIBRINOGEN_C_2"/>
    <property type="match status" value="1"/>
</dbReference>
<dbReference type="Gene3D" id="3.90.215.10">
    <property type="entry name" value="Gamma Fibrinogen, chain A, domain 1"/>
    <property type="match status" value="1"/>
</dbReference>
<dbReference type="STRING" id="45351.A7S243"/>
<feature type="non-terminal residue" evidence="2">
    <location>
        <position position="1"/>
    </location>
</feature>
<name>A7S243_NEMVE</name>
<accession>A7S243</accession>
<reference evidence="2 3" key="1">
    <citation type="journal article" date="2007" name="Science">
        <title>Sea anemone genome reveals ancestral eumetazoan gene repertoire and genomic organization.</title>
        <authorList>
            <person name="Putnam N.H."/>
            <person name="Srivastava M."/>
            <person name="Hellsten U."/>
            <person name="Dirks B."/>
            <person name="Chapman J."/>
            <person name="Salamov A."/>
            <person name="Terry A."/>
            <person name="Shapiro H."/>
            <person name="Lindquist E."/>
            <person name="Kapitonov V.V."/>
            <person name="Jurka J."/>
            <person name="Genikhovich G."/>
            <person name="Grigoriev I.V."/>
            <person name="Lucas S.M."/>
            <person name="Steele R.E."/>
            <person name="Finnerty J.R."/>
            <person name="Technau U."/>
            <person name="Martindale M.Q."/>
            <person name="Rokhsar D.S."/>
        </authorList>
    </citation>
    <scope>NUCLEOTIDE SEQUENCE [LARGE SCALE GENOMIC DNA]</scope>
    <source>
        <strain evidence="3">CH2 X CH6</strain>
    </source>
</reference>
<dbReference type="HOGENOM" id="CLU_038628_7_3_1"/>
<dbReference type="AlphaFoldDB" id="A7S243"/>
<organism evidence="2 3">
    <name type="scientific">Nematostella vectensis</name>
    <name type="common">Starlet sea anemone</name>
    <dbReference type="NCBI Taxonomy" id="45351"/>
    <lineage>
        <taxon>Eukaryota</taxon>
        <taxon>Metazoa</taxon>
        <taxon>Cnidaria</taxon>
        <taxon>Anthozoa</taxon>
        <taxon>Hexacorallia</taxon>
        <taxon>Actiniaria</taxon>
        <taxon>Edwardsiidae</taxon>
        <taxon>Nematostella</taxon>
    </lineage>
</organism>
<evidence type="ECO:0000313" key="3">
    <source>
        <dbReference type="Proteomes" id="UP000001593"/>
    </source>
</evidence>
<dbReference type="PhylomeDB" id="A7S243"/>
<feature type="domain" description="Fibrinogen C-terminal" evidence="1">
    <location>
        <begin position="1"/>
        <end position="131"/>
    </location>
</feature>
<dbReference type="Pfam" id="PF00147">
    <property type="entry name" value="Fibrinogen_C"/>
    <property type="match status" value="1"/>
</dbReference>
<dbReference type="InParanoid" id="A7S243"/>
<dbReference type="InterPro" id="IPR050373">
    <property type="entry name" value="Fibrinogen_C-term_domain"/>
</dbReference>
<protein>
    <recommendedName>
        <fullName evidence="1">Fibrinogen C-terminal domain-containing protein</fullName>
    </recommendedName>
</protein>
<keyword evidence="3" id="KW-1185">Reference proteome</keyword>
<dbReference type="eggNOG" id="KOG2579">
    <property type="taxonomic scope" value="Eukaryota"/>
</dbReference>
<dbReference type="EMBL" id="DS469567">
    <property type="protein sequence ID" value="EDO42219.1"/>
    <property type="molecule type" value="Genomic_DNA"/>
</dbReference>
<evidence type="ECO:0000259" key="1">
    <source>
        <dbReference type="PROSITE" id="PS51406"/>
    </source>
</evidence>
<dbReference type="InterPro" id="IPR014716">
    <property type="entry name" value="Fibrinogen_a/b/g_C_1"/>
</dbReference>
<dbReference type="InterPro" id="IPR036056">
    <property type="entry name" value="Fibrinogen-like_C"/>
</dbReference>
<evidence type="ECO:0000313" key="2">
    <source>
        <dbReference type="EMBL" id="EDO42219.1"/>
    </source>
</evidence>
<sequence length="131" mass="15013">MLDPRGEGKYFTGLCDQQTNSGGWLVVHRRFDGSVDFYESMSRYRSGFGEAYGEFWLGLEKMSASKQTQMLLVELRNNENDYAYSLYDNAFLEPKSPFRLYLGFAGFQGTAGESLSYLDKKPFKTKDESTE</sequence>
<gene>
    <name evidence="2" type="ORF">NEMVEDRAFT_v1g101484</name>
</gene>
<dbReference type="InterPro" id="IPR002181">
    <property type="entry name" value="Fibrinogen_a/b/g_C_dom"/>
</dbReference>
<dbReference type="PANTHER" id="PTHR19143">
    <property type="entry name" value="FIBRINOGEN/TENASCIN/ANGIOPOEITIN"/>
    <property type="match status" value="1"/>
</dbReference>
<dbReference type="Proteomes" id="UP000001593">
    <property type="component" value="Unassembled WGS sequence"/>
</dbReference>
<dbReference type="SMART" id="SM00186">
    <property type="entry name" value="FBG"/>
    <property type="match status" value="1"/>
</dbReference>
<dbReference type="SUPFAM" id="SSF56496">
    <property type="entry name" value="Fibrinogen C-terminal domain-like"/>
    <property type="match status" value="1"/>
</dbReference>
<dbReference type="PANTHER" id="PTHR19143:SF444">
    <property type="entry name" value="PROTEIN SCABROUS"/>
    <property type="match status" value="1"/>
</dbReference>